<keyword evidence="13" id="KW-1185">Reference proteome</keyword>
<dbReference type="OrthoDB" id="10251154at2759"/>
<evidence type="ECO:0000313" key="13">
    <source>
        <dbReference type="Proteomes" id="UP000749559"/>
    </source>
</evidence>
<accession>A0A8S4P390</accession>
<feature type="compositionally biased region" description="Polar residues" evidence="10">
    <location>
        <begin position="89"/>
        <end position="100"/>
    </location>
</feature>
<dbReference type="EMBL" id="CAIIXF020000006">
    <property type="protein sequence ID" value="CAH1787343.1"/>
    <property type="molecule type" value="Genomic_DNA"/>
</dbReference>
<evidence type="ECO:0000256" key="2">
    <source>
        <dbReference type="ARBA" id="ARBA00022553"/>
    </source>
</evidence>
<dbReference type="SMART" id="SM00320">
    <property type="entry name" value="WD40"/>
    <property type="match status" value="2"/>
</dbReference>
<dbReference type="PROSITE" id="PS50294">
    <property type="entry name" value="WD_REPEATS_REGION"/>
    <property type="match status" value="1"/>
</dbReference>
<evidence type="ECO:0000256" key="6">
    <source>
        <dbReference type="ARBA" id="ARBA00059061"/>
    </source>
</evidence>
<proteinExistence type="predicted"/>
<dbReference type="GO" id="GO:0000462">
    <property type="term" value="P:maturation of SSU-rRNA from tricistronic rRNA transcript (SSU-rRNA, 5.8S rRNA, LSU-rRNA)"/>
    <property type="evidence" value="ECO:0007669"/>
    <property type="project" value="TreeGrafter"/>
</dbReference>
<evidence type="ECO:0000256" key="8">
    <source>
        <dbReference type="ARBA" id="ARBA00070552"/>
    </source>
</evidence>
<evidence type="ECO:0000256" key="10">
    <source>
        <dbReference type="SAM" id="MobiDB-lite"/>
    </source>
</evidence>
<comment type="caution">
    <text evidence="12">The sequence shown here is derived from an EMBL/GenBank/DDBJ whole genome shotgun (WGS) entry which is preliminary data.</text>
</comment>
<keyword evidence="4" id="KW-0677">Repeat</keyword>
<dbReference type="InterPro" id="IPR001680">
    <property type="entry name" value="WD40_rpt"/>
</dbReference>
<dbReference type="GO" id="GO:0030686">
    <property type="term" value="C:90S preribosome"/>
    <property type="evidence" value="ECO:0007669"/>
    <property type="project" value="TreeGrafter"/>
</dbReference>
<dbReference type="SMART" id="SM01033">
    <property type="entry name" value="BING4CT"/>
    <property type="match status" value="1"/>
</dbReference>
<feature type="region of interest" description="Disordered" evidence="10">
    <location>
        <begin position="1"/>
        <end position="125"/>
    </location>
</feature>
<feature type="compositionally biased region" description="Basic residues" evidence="10">
    <location>
        <begin position="568"/>
        <end position="577"/>
    </location>
</feature>
<dbReference type="InterPro" id="IPR040315">
    <property type="entry name" value="WDR46/Utp7"/>
</dbReference>
<comment type="subunit">
    <text evidence="7">Part of the small subunit (SSU) processome, composed of more than 70 proteins and the RNA chaperone small nucleolar RNA (snoRNA) U3. Interacts with DDX21, NCL, NOP2 and EBNA1BP2.</text>
</comment>
<evidence type="ECO:0000256" key="5">
    <source>
        <dbReference type="ARBA" id="ARBA00023242"/>
    </source>
</evidence>
<dbReference type="Pfam" id="PF08149">
    <property type="entry name" value="BING4CT"/>
    <property type="match status" value="1"/>
</dbReference>
<evidence type="ECO:0000256" key="3">
    <source>
        <dbReference type="ARBA" id="ARBA00022574"/>
    </source>
</evidence>
<keyword evidence="5" id="KW-0539">Nucleus</keyword>
<feature type="domain" description="BING4 C-terminal" evidence="11">
    <location>
        <begin position="456"/>
        <end position="534"/>
    </location>
</feature>
<dbReference type="Gene3D" id="2.130.10.10">
    <property type="entry name" value="YVTN repeat-like/Quinoprotein amine dehydrogenase"/>
    <property type="match status" value="1"/>
</dbReference>
<dbReference type="GO" id="GO:0032040">
    <property type="term" value="C:small-subunit processome"/>
    <property type="evidence" value="ECO:0007669"/>
    <property type="project" value="TreeGrafter"/>
</dbReference>
<feature type="region of interest" description="Disordered" evidence="10">
    <location>
        <begin position="567"/>
        <end position="631"/>
    </location>
</feature>
<reference evidence="12" key="1">
    <citation type="submission" date="2022-03" db="EMBL/GenBank/DDBJ databases">
        <authorList>
            <person name="Martin C."/>
        </authorList>
    </citation>
    <scope>NUCLEOTIDE SEQUENCE</scope>
</reference>
<evidence type="ECO:0000256" key="9">
    <source>
        <dbReference type="PROSITE-ProRule" id="PRU00221"/>
    </source>
</evidence>
<keyword evidence="2" id="KW-0597">Phosphoprotein</keyword>
<dbReference type="Proteomes" id="UP000749559">
    <property type="component" value="Unassembled WGS sequence"/>
</dbReference>
<dbReference type="InterPro" id="IPR015943">
    <property type="entry name" value="WD40/YVTN_repeat-like_dom_sf"/>
</dbReference>
<sequence>MTSLEPKPAKKKQRKRDLKFPEDQSTKKETFTLDVDKIIRTKNFSRGPDIKKNYTFSGEKGHRKKDKGVKNVLPNKSSQTQILKGKGLKNQTGRLQGTQQKHGKPIKSRFQDRKTDPYPGDAPIPIQRLQKYKRGEDKYLGDMKNQFETKKLKFREKKISDAVKQAARTETLLNEQPGFLEVGADEDITTITQHDISNAVDITSAQKYFELKLKQFGPYRANYSRNGRYLLMAGNLGHVAAMDWQTKKLMCEFNAMEAVTDAKWLHIETMLAVSQKQWTYIYDNQGLELHCLKVMDSVLKLEFLPYHFLLVGANARGYLSWLDVSIGQKVAGFQTSMGRLDVMCQNPANAIIHLGHTGGTVTLWSPNIKEPLVKMLCHGGAVRAVDVDHTGTYMATSGVDRKLKIWDLRMYKSVHEYRIGGGAGQLSFSQRGLLAAGIGSVVEVYQDPCRNVVESPYLRHQCPRTVASTQFCPYEDVLGVGHGGGFSSLLIPGAGEPNFDALEANPFQSKKQRRNAEVQMLLQKIQPDMITVDTSALGKVDVKTYAEKIEERNKLLFLKPETIEFEPRHKKKGRSKTGHHENRKQGYKEEMKREFIKDRVQEKLDEATRKREEKKNRDTEQGKPKGGALSSKGWQGLVEMSIGMWHLEAMEHVKRLYGMFRGYVACLKAVWHVHRLCGMS</sequence>
<dbReference type="PANTHER" id="PTHR14085:SF3">
    <property type="entry name" value="WD REPEAT-CONTAINING PROTEIN 46"/>
    <property type="match status" value="1"/>
</dbReference>
<dbReference type="FunFam" id="2.130.10.10:FF:000128">
    <property type="entry name" value="WD repeat domain 46"/>
    <property type="match status" value="1"/>
</dbReference>
<comment type="function">
    <text evidence="6">Scaffold component of the nucleolar structure. Required for localization of DDX21 and NCL to the granular compartment of the nucleolus. Part of the small subunit (SSU) processome, first precursor of the small eukaryotic ribosomal subunit. During the assembly of the SSU processome in the nucleolus, many ribosome biogenesis factors, an RNA chaperone and ribosomal proteins associate with the nascent pre-rRNA and work in concert to generate RNA folding, modifications, rearrangements and cleavage as well as targeted degradation of pre-ribosomal RNA by the RNA exosome.</text>
</comment>
<evidence type="ECO:0000259" key="11">
    <source>
        <dbReference type="SMART" id="SM01033"/>
    </source>
</evidence>
<dbReference type="PROSITE" id="PS00678">
    <property type="entry name" value="WD_REPEATS_1"/>
    <property type="match status" value="1"/>
</dbReference>
<dbReference type="InterPro" id="IPR019775">
    <property type="entry name" value="WD40_repeat_CS"/>
</dbReference>
<evidence type="ECO:0000313" key="12">
    <source>
        <dbReference type="EMBL" id="CAH1787343.1"/>
    </source>
</evidence>
<dbReference type="AlphaFoldDB" id="A0A8S4P390"/>
<evidence type="ECO:0000256" key="1">
    <source>
        <dbReference type="ARBA" id="ARBA00004604"/>
    </source>
</evidence>
<dbReference type="Pfam" id="PF00400">
    <property type="entry name" value="WD40"/>
    <property type="match status" value="1"/>
</dbReference>
<feature type="compositionally biased region" description="Basic and acidic residues" evidence="10">
    <location>
        <begin position="18"/>
        <end position="39"/>
    </location>
</feature>
<dbReference type="SUPFAM" id="SSF50978">
    <property type="entry name" value="WD40 repeat-like"/>
    <property type="match status" value="1"/>
</dbReference>
<feature type="compositionally biased region" description="Basic and acidic residues" evidence="10">
    <location>
        <begin position="578"/>
        <end position="623"/>
    </location>
</feature>
<dbReference type="InterPro" id="IPR036322">
    <property type="entry name" value="WD40_repeat_dom_sf"/>
</dbReference>
<dbReference type="InterPro" id="IPR012952">
    <property type="entry name" value="BING4_C_dom"/>
</dbReference>
<comment type="subcellular location">
    <subcellularLocation>
        <location evidence="1">Nucleus</location>
        <location evidence="1">Nucleolus</location>
    </subcellularLocation>
</comment>
<name>A0A8S4P390_OWEFU</name>
<evidence type="ECO:0000256" key="4">
    <source>
        <dbReference type="ARBA" id="ARBA00022737"/>
    </source>
</evidence>
<organism evidence="12 13">
    <name type="scientific">Owenia fusiformis</name>
    <name type="common">Polychaete worm</name>
    <dbReference type="NCBI Taxonomy" id="6347"/>
    <lineage>
        <taxon>Eukaryota</taxon>
        <taxon>Metazoa</taxon>
        <taxon>Spiralia</taxon>
        <taxon>Lophotrochozoa</taxon>
        <taxon>Annelida</taxon>
        <taxon>Polychaeta</taxon>
        <taxon>Sedentaria</taxon>
        <taxon>Canalipalpata</taxon>
        <taxon>Sabellida</taxon>
        <taxon>Oweniida</taxon>
        <taxon>Oweniidae</taxon>
        <taxon>Owenia</taxon>
    </lineage>
</organism>
<keyword evidence="3 9" id="KW-0853">WD repeat</keyword>
<evidence type="ECO:0000256" key="7">
    <source>
        <dbReference type="ARBA" id="ARBA00064570"/>
    </source>
</evidence>
<gene>
    <name evidence="12" type="ORF">OFUS_LOCUS13067</name>
</gene>
<protein>
    <recommendedName>
        <fullName evidence="8">WD repeat-containing protein 46</fullName>
    </recommendedName>
</protein>
<dbReference type="PROSITE" id="PS50082">
    <property type="entry name" value="WD_REPEATS_2"/>
    <property type="match status" value="1"/>
</dbReference>
<feature type="repeat" description="WD" evidence="9">
    <location>
        <begin position="375"/>
        <end position="416"/>
    </location>
</feature>
<dbReference type="PANTHER" id="PTHR14085">
    <property type="entry name" value="WD-REPEAT PROTEIN BING4"/>
    <property type="match status" value="1"/>
</dbReference>